<evidence type="ECO:0000313" key="3">
    <source>
        <dbReference type="Proteomes" id="UP000020735"/>
    </source>
</evidence>
<gene>
    <name evidence="2" type="ORF">J529_3908</name>
</gene>
<dbReference type="PATRIC" id="fig|1310630.3.peg.3757"/>
<organism evidence="2 3">
    <name type="scientific">Acinetobacter baumannii 99063</name>
    <dbReference type="NCBI Taxonomy" id="1310630"/>
    <lineage>
        <taxon>Bacteria</taxon>
        <taxon>Pseudomonadati</taxon>
        <taxon>Pseudomonadota</taxon>
        <taxon>Gammaproteobacteria</taxon>
        <taxon>Moraxellales</taxon>
        <taxon>Moraxellaceae</taxon>
        <taxon>Acinetobacter</taxon>
        <taxon>Acinetobacter calcoaceticus/baumannii complex</taxon>
    </lineage>
</organism>
<reference evidence="2 3" key="1">
    <citation type="submission" date="2014-02" db="EMBL/GenBank/DDBJ databases">
        <title>Comparative genomics and transcriptomics to identify genetic mechanisms underlying the emergence of carbapenem resistant Acinetobacter baumannii (CRAb).</title>
        <authorList>
            <person name="Harris A.D."/>
            <person name="Johnson K.J."/>
            <person name="George J."/>
            <person name="Shefchek K."/>
            <person name="Daugherty S.C."/>
            <person name="Parankush S."/>
            <person name="Sadzewicz L."/>
            <person name="Tallon L."/>
            <person name="Sengamalay N."/>
            <person name="Hazen T.H."/>
            <person name="Rasko D.A."/>
        </authorList>
    </citation>
    <scope>NUCLEOTIDE SEQUENCE [LARGE SCALE GENOMIC DNA]</scope>
    <source>
        <strain evidence="2 3">99063</strain>
    </source>
</reference>
<feature type="region of interest" description="Disordered" evidence="1">
    <location>
        <begin position="268"/>
        <end position="354"/>
    </location>
</feature>
<sequence>MNRSGAGRLLRSGQVMPFSLLKSAPDTAGAPTRWAWRQGDVRQKWAGMKRLRCHRISQFPQALDALCRRRMRAQPGGFRLAPSGQQPGATLPLDLGERQSQSLWVAGQFGGEPVGVEFAHPRQTQLRQQRELRRNGQQQQRRPLDSDCAPQQGRQAEKEHDLPQQGQKMGEPADGIGQAHDTQILVRNMRDFVAEHAGQLAGREATQQTVGQRDGRVMLRTGGEGVDDPAGHVVQYRHGRQPGPRRQFAQHSPKIGRFIRVQRACAIQPQGQPGSRRRFEQQGEPHGSLRVAPITMAHLGFPRRPGHRARAAASKSPRGPASRLRAPRSWRGWSPGRGSRTCAPGRSARSGSPS</sequence>
<dbReference type="Proteomes" id="UP000020735">
    <property type="component" value="Unassembled WGS sequence"/>
</dbReference>
<protein>
    <submittedName>
        <fullName evidence="2">Peptidase M48, Ste24p domain protein</fullName>
    </submittedName>
</protein>
<dbReference type="AlphaFoldDB" id="A0A009RV72"/>
<feature type="region of interest" description="Disordered" evidence="1">
    <location>
        <begin position="219"/>
        <end position="250"/>
    </location>
</feature>
<accession>A0A009RV72</accession>
<comment type="caution">
    <text evidence="2">The sequence shown here is derived from an EMBL/GenBank/DDBJ whole genome shotgun (WGS) entry which is preliminary data.</text>
</comment>
<proteinExistence type="predicted"/>
<evidence type="ECO:0000313" key="2">
    <source>
        <dbReference type="EMBL" id="EXC45059.1"/>
    </source>
</evidence>
<dbReference type="EMBL" id="JEXJ01000133">
    <property type="protein sequence ID" value="EXC45059.1"/>
    <property type="molecule type" value="Genomic_DNA"/>
</dbReference>
<name>A0A009RV72_ACIBA</name>
<evidence type="ECO:0000256" key="1">
    <source>
        <dbReference type="SAM" id="MobiDB-lite"/>
    </source>
</evidence>
<feature type="region of interest" description="Disordered" evidence="1">
    <location>
        <begin position="121"/>
        <end position="176"/>
    </location>
</feature>